<dbReference type="PROSITE" id="PS50931">
    <property type="entry name" value="HTH_LYSR"/>
    <property type="match status" value="1"/>
</dbReference>
<accession>A0A644YI74</accession>
<dbReference type="EMBL" id="VSSQ01004582">
    <property type="protein sequence ID" value="MPM25804.1"/>
    <property type="molecule type" value="Genomic_DNA"/>
</dbReference>
<evidence type="ECO:0000256" key="1">
    <source>
        <dbReference type="ARBA" id="ARBA00009437"/>
    </source>
</evidence>
<sequence>MNYQSLIYFKMVAELQHYTRAANELYITQPALSKAIRNLECEFGTALFRKDGRNVTLTPSGKLFYEYVKRSVDEIDQGVAAVRRLADIERNTIFLSALFSMYAIYLPDKVLRFRHQNPGCRFSMEYKYTTAILQDVLKGRAELGICSDFDIKGEFSLLKKFVLYREPIGLMVGSDHRFAGRDKVGVEELRDERFIVYIRSGLGTNKIISDLCRPYGFEPNIVAEAYTDYGVFGMVSAGEGVAIIPTTGVININGVTQVALDVEAPLTREINIVWKASSSLSPMAARFRDMLQESSKQEMAEQHGG</sequence>
<comment type="caution">
    <text evidence="6">The sequence shown here is derived from an EMBL/GenBank/DDBJ whole genome shotgun (WGS) entry which is preliminary data.</text>
</comment>
<dbReference type="AlphaFoldDB" id="A0A644YI74"/>
<dbReference type="Gene3D" id="3.40.190.290">
    <property type="match status" value="1"/>
</dbReference>
<evidence type="ECO:0000313" key="6">
    <source>
        <dbReference type="EMBL" id="MPM25804.1"/>
    </source>
</evidence>
<keyword evidence="4" id="KW-0804">Transcription</keyword>
<protein>
    <submittedName>
        <fullName evidence="6">HTH-type transcriptional regulator GltC</fullName>
    </submittedName>
</protein>
<dbReference type="FunFam" id="1.10.10.10:FF:000001">
    <property type="entry name" value="LysR family transcriptional regulator"/>
    <property type="match status" value="1"/>
</dbReference>
<dbReference type="Gene3D" id="1.10.10.10">
    <property type="entry name" value="Winged helix-like DNA-binding domain superfamily/Winged helix DNA-binding domain"/>
    <property type="match status" value="1"/>
</dbReference>
<dbReference type="GO" id="GO:0003677">
    <property type="term" value="F:DNA binding"/>
    <property type="evidence" value="ECO:0007669"/>
    <property type="project" value="UniProtKB-KW"/>
</dbReference>
<evidence type="ECO:0000256" key="2">
    <source>
        <dbReference type="ARBA" id="ARBA00023015"/>
    </source>
</evidence>
<dbReference type="GO" id="GO:0032993">
    <property type="term" value="C:protein-DNA complex"/>
    <property type="evidence" value="ECO:0007669"/>
    <property type="project" value="TreeGrafter"/>
</dbReference>
<dbReference type="Pfam" id="PF03466">
    <property type="entry name" value="LysR_substrate"/>
    <property type="match status" value="1"/>
</dbReference>
<keyword evidence="3" id="KW-0238">DNA-binding</keyword>
<reference evidence="6" key="1">
    <citation type="submission" date="2019-08" db="EMBL/GenBank/DDBJ databases">
        <authorList>
            <person name="Kucharzyk K."/>
            <person name="Murdoch R.W."/>
            <person name="Higgins S."/>
            <person name="Loffler F."/>
        </authorList>
    </citation>
    <scope>NUCLEOTIDE SEQUENCE</scope>
</reference>
<dbReference type="InterPro" id="IPR036388">
    <property type="entry name" value="WH-like_DNA-bd_sf"/>
</dbReference>
<dbReference type="InterPro" id="IPR000847">
    <property type="entry name" value="LysR_HTH_N"/>
</dbReference>
<keyword evidence="2" id="KW-0805">Transcription regulation</keyword>
<feature type="domain" description="HTH lysR-type" evidence="5">
    <location>
        <begin position="1"/>
        <end position="58"/>
    </location>
</feature>
<proteinExistence type="inferred from homology"/>
<dbReference type="SUPFAM" id="SSF46785">
    <property type="entry name" value="Winged helix' DNA-binding domain"/>
    <property type="match status" value="1"/>
</dbReference>
<dbReference type="PRINTS" id="PR00039">
    <property type="entry name" value="HTHLYSR"/>
</dbReference>
<dbReference type="InterPro" id="IPR036390">
    <property type="entry name" value="WH_DNA-bd_sf"/>
</dbReference>
<dbReference type="PANTHER" id="PTHR30346:SF28">
    <property type="entry name" value="HTH-TYPE TRANSCRIPTIONAL REGULATOR CYNR"/>
    <property type="match status" value="1"/>
</dbReference>
<dbReference type="GO" id="GO:0003700">
    <property type="term" value="F:DNA-binding transcription factor activity"/>
    <property type="evidence" value="ECO:0007669"/>
    <property type="project" value="InterPro"/>
</dbReference>
<dbReference type="InterPro" id="IPR005119">
    <property type="entry name" value="LysR_subst-bd"/>
</dbReference>
<evidence type="ECO:0000259" key="5">
    <source>
        <dbReference type="PROSITE" id="PS50931"/>
    </source>
</evidence>
<evidence type="ECO:0000256" key="4">
    <source>
        <dbReference type="ARBA" id="ARBA00023163"/>
    </source>
</evidence>
<dbReference type="SUPFAM" id="SSF53850">
    <property type="entry name" value="Periplasmic binding protein-like II"/>
    <property type="match status" value="1"/>
</dbReference>
<evidence type="ECO:0000256" key="3">
    <source>
        <dbReference type="ARBA" id="ARBA00023125"/>
    </source>
</evidence>
<gene>
    <name evidence="6" type="primary">gltC_15</name>
    <name evidence="6" type="ORF">SDC9_72304</name>
</gene>
<name>A0A644YI74_9ZZZZ</name>
<dbReference type="PANTHER" id="PTHR30346">
    <property type="entry name" value="TRANSCRIPTIONAL DUAL REGULATOR HCAR-RELATED"/>
    <property type="match status" value="1"/>
</dbReference>
<dbReference type="Pfam" id="PF00126">
    <property type="entry name" value="HTH_1"/>
    <property type="match status" value="1"/>
</dbReference>
<comment type="similarity">
    <text evidence="1">Belongs to the LysR transcriptional regulatory family.</text>
</comment>
<organism evidence="6">
    <name type="scientific">bioreactor metagenome</name>
    <dbReference type="NCBI Taxonomy" id="1076179"/>
    <lineage>
        <taxon>unclassified sequences</taxon>
        <taxon>metagenomes</taxon>
        <taxon>ecological metagenomes</taxon>
    </lineage>
</organism>